<name>A0ABD6F3S8_9BILA</name>
<evidence type="ECO:0000313" key="2">
    <source>
        <dbReference type="Proteomes" id="UP001608902"/>
    </source>
</evidence>
<proteinExistence type="predicted"/>
<dbReference type="AlphaFoldDB" id="A0ABD6F3S8"/>
<evidence type="ECO:0000313" key="1">
    <source>
        <dbReference type="EMBL" id="MFH4984015.1"/>
    </source>
</evidence>
<protein>
    <submittedName>
        <fullName evidence="1">Uncharacterized protein</fullName>
    </submittedName>
</protein>
<reference evidence="1 2" key="1">
    <citation type="submission" date="2024-08" db="EMBL/GenBank/DDBJ databases">
        <title>Gnathostoma spinigerum genome.</title>
        <authorList>
            <person name="Gonzalez-Bertolin B."/>
            <person name="Monzon S."/>
            <person name="Zaballos A."/>
            <person name="Jimenez P."/>
            <person name="Dekumyoy P."/>
            <person name="Varona S."/>
            <person name="Cuesta I."/>
            <person name="Sumanam S."/>
            <person name="Adisakwattana P."/>
            <person name="Gasser R.B."/>
            <person name="Hernandez-Gonzalez A."/>
            <person name="Young N.D."/>
            <person name="Perteguer M.J."/>
        </authorList>
    </citation>
    <scope>NUCLEOTIDE SEQUENCE [LARGE SCALE GENOMIC DNA]</scope>
    <source>
        <strain evidence="1">AL3</strain>
        <tissue evidence="1">Liver</tissue>
    </source>
</reference>
<keyword evidence="2" id="KW-1185">Reference proteome</keyword>
<comment type="caution">
    <text evidence="1">The sequence shown here is derived from an EMBL/GenBank/DDBJ whole genome shotgun (WGS) entry which is preliminary data.</text>
</comment>
<dbReference type="EMBL" id="JBGFUD010014896">
    <property type="protein sequence ID" value="MFH4984015.1"/>
    <property type="molecule type" value="Genomic_DNA"/>
</dbReference>
<accession>A0ABD6F3S8</accession>
<organism evidence="1 2">
    <name type="scientific">Gnathostoma spinigerum</name>
    <dbReference type="NCBI Taxonomy" id="75299"/>
    <lineage>
        <taxon>Eukaryota</taxon>
        <taxon>Metazoa</taxon>
        <taxon>Ecdysozoa</taxon>
        <taxon>Nematoda</taxon>
        <taxon>Chromadorea</taxon>
        <taxon>Rhabditida</taxon>
        <taxon>Spirurina</taxon>
        <taxon>Gnathostomatomorpha</taxon>
        <taxon>Gnathostomatoidea</taxon>
        <taxon>Gnathostomatidae</taxon>
        <taxon>Gnathostoma</taxon>
    </lineage>
</organism>
<dbReference type="Proteomes" id="UP001608902">
    <property type="component" value="Unassembled WGS sequence"/>
</dbReference>
<sequence length="103" mass="12048">MLNISNYEENPKQLAGGTLRRDISSSVFGYTFLWEDLPKEDNSSESLMTPIPCRTYVRLLVCRSNEAATKLLIYSQHVWLFSVLYSILVMPKERIQTYHIMER</sequence>
<gene>
    <name evidence="1" type="ORF">AB6A40_010724</name>
</gene>